<feature type="compositionally biased region" description="Basic and acidic residues" evidence="2">
    <location>
        <begin position="413"/>
        <end position="431"/>
    </location>
</feature>
<feature type="compositionally biased region" description="Basic and acidic residues" evidence="2">
    <location>
        <begin position="129"/>
        <end position="149"/>
    </location>
</feature>
<dbReference type="PANTHER" id="PTHR13452:SF10">
    <property type="entry name" value="THUMP DOMAIN-CONTAINING PROTEIN 1"/>
    <property type="match status" value="1"/>
</dbReference>
<feature type="region of interest" description="Disordered" evidence="2">
    <location>
        <begin position="405"/>
        <end position="454"/>
    </location>
</feature>
<reference evidence="4" key="1">
    <citation type="journal article" date="2014" name="Genome Biol. Evol.">
        <title>Gene Loss Rather Than Gene Gain Is Associated with a Host Jump from Monocots to Dicots in the Smut Fungus Melanopsichium pennsylvanicum.</title>
        <authorList>
            <person name="Sharma R."/>
            <person name="Mishra B."/>
            <person name="Runge F."/>
            <person name="Thines M."/>
        </authorList>
    </citation>
    <scope>NUCLEOTIDE SEQUENCE</scope>
    <source>
        <strain evidence="4">4</strain>
    </source>
</reference>
<dbReference type="EMBL" id="HG529590">
    <property type="protein sequence ID" value="CDI53751.1"/>
    <property type="molecule type" value="Genomic_DNA"/>
</dbReference>
<dbReference type="PROSITE" id="PS51165">
    <property type="entry name" value="THUMP"/>
    <property type="match status" value="1"/>
</dbReference>
<dbReference type="PANTHER" id="PTHR13452">
    <property type="entry name" value="THUMP DOMAIN CONTAINING PROTEIN 1-RELATED"/>
    <property type="match status" value="1"/>
</dbReference>
<accession>A0A077R440</accession>
<feature type="region of interest" description="Disordered" evidence="2">
    <location>
        <begin position="127"/>
        <end position="151"/>
    </location>
</feature>
<sequence>MPSKRKRSGPGYSRDDPSSLKRNKTAYNPHVYRVPSKAISGPGIFVTCVQGKERKAALQFVDILNEVADRLYPGIAPQPFVEAPSTTAQNGVNGWEGHEEEEDMDALRNGVTFTSTNLSIADAAAAELSKSESSQDKNQVKQIQEKERVEDSDDIAAQIAAELNDIRASEKASRQHSHLKKGSSSSHKNLQRFRTIETDTECFLFISVSPPFDPYLLVYTILSDTLESGEPRSRFVQRLTPVSSTCSANIQDLTFLAERILPKYFGKSKQQAKTFKIDPRIRSHSKLKRGDVIQVVASSIPTESEEGMRIHQANLTNPDLWIVVEVVKNTAAISVIENYEKFKKMNLQSVAATANEVKAKQIESNSGHDVGKGRIGASLVKVVKEPNAAIAVIAVKGEVEGGEIQNSGVQNVDDNKDEKEETERKTEEVAQKELAQISTQTDTHGDQLSNFRLF</sequence>
<feature type="domain" description="THUMP" evidence="3">
    <location>
        <begin position="224"/>
        <end position="337"/>
    </location>
</feature>
<feature type="region of interest" description="Disordered" evidence="2">
    <location>
        <begin position="1"/>
        <end position="27"/>
    </location>
</feature>
<dbReference type="Pfam" id="PF02926">
    <property type="entry name" value="THUMP"/>
    <property type="match status" value="1"/>
</dbReference>
<dbReference type="InterPro" id="IPR040183">
    <property type="entry name" value="THUMPD1-like"/>
</dbReference>
<dbReference type="GO" id="GO:0006400">
    <property type="term" value="P:tRNA modification"/>
    <property type="evidence" value="ECO:0007669"/>
    <property type="project" value="InterPro"/>
</dbReference>
<feature type="compositionally biased region" description="Polar residues" evidence="2">
    <location>
        <begin position="436"/>
        <end position="454"/>
    </location>
</feature>
<dbReference type="SMART" id="SM00981">
    <property type="entry name" value="THUMP"/>
    <property type="match status" value="1"/>
</dbReference>
<dbReference type="AlphaFoldDB" id="A0A077R440"/>
<organism evidence="4">
    <name type="scientific">Melanopsichium pennsylvanicum 4</name>
    <dbReference type="NCBI Taxonomy" id="1398559"/>
    <lineage>
        <taxon>Eukaryota</taxon>
        <taxon>Fungi</taxon>
        <taxon>Dikarya</taxon>
        <taxon>Basidiomycota</taxon>
        <taxon>Ustilaginomycotina</taxon>
        <taxon>Ustilaginomycetes</taxon>
        <taxon>Ustilaginales</taxon>
        <taxon>Ustilaginaceae</taxon>
        <taxon>Melanopsichium</taxon>
    </lineage>
</organism>
<dbReference type="InterPro" id="IPR004114">
    <property type="entry name" value="THUMP_dom"/>
</dbReference>
<keyword evidence="1" id="KW-0694">RNA-binding</keyword>
<evidence type="ECO:0000256" key="2">
    <source>
        <dbReference type="SAM" id="MobiDB-lite"/>
    </source>
</evidence>
<evidence type="ECO:0000313" key="4">
    <source>
        <dbReference type="EMBL" id="CDI53751.1"/>
    </source>
</evidence>
<proteinExistence type="predicted"/>
<feature type="region of interest" description="Disordered" evidence="2">
    <location>
        <begin position="170"/>
        <end position="190"/>
    </location>
</feature>
<evidence type="ECO:0000259" key="3">
    <source>
        <dbReference type="PROSITE" id="PS51165"/>
    </source>
</evidence>
<dbReference type="Gene3D" id="3.30.2300.10">
    <property type="entry name" value="THUMP superfamily"/>
    <property type="match status" value="1"/>
</dbReference>
<dbReference type="SUPFAM" id="SSF143437">
    <property type="entry name" value="THUMP domain-like"/>
    <property type="match status" value="1"/>
</dbReference>
<dbReference type="FunFam" id="3.30.2300.10:FF:000001">
    <property type="entry name" value="THUMP domain-containing protein 1"/>
    <property type="match status" value="1"/>
</dbReference>
<protein>
    <submittedName>
        <fullName evidence="4">Thump domain-containing proteins</fullName>
    </submittedName>
</protein>
<dbReference type="GO" id="GO:0003723">
    <property type="term" value="F:RNA binding"/>
    <property type="evidence" value="ECO:0007669"/>
    <property type="project" value="UniProtKB-UniRule"/>
</dbReference>
<name>A0A077R440_9BASI</name>
<evidence type="ECO:0000256" key="1">
    <source>
        <dbReference type="PROSITE-ProRule" id="PRU00529"/>
    </source>
</evidence>
<dbReference type="CDD" id="cd11717">
    <property type="entry name" value="THUMP_THUMPD1_like"/>
    <property type="match status" value="1"/>
</dbReference>